<proteinExistence type="predicted"/>
<dbReference type="EMBL" id="OPYN01000240">
    <property type="protein sequence ID" value="SPO64240.1"/>
    <property type="molecule type" value="Genomic_DNA"/>
</dbReference>
<reference evidence="1 2" key="1">
    <citation type="submission" date="2018-02" db="EMBL/GenBank/DDBJ databases">
        <authorList>
            <person name="Dubost A."/>
        </authorList>
    </citation>
    <scope>NUCLEOTIDE SEQUENCE [LARGE SCALE GENOMIC DNA]</scope>
    <source>
        <strain evidence="2">JV551A3</strain>
    </source>
</reference>
<dbReference type="AlphaFoldDB" id="A0AAQ1PF54"/>
<gene>
    <name evidence="1" type="ORF">JV551A3_V1_2400067</name>
</gene>
<organism evidence="1 2">
    <name type="scientific">Pseudomonas inefficax</name>
    <dbReference type="NCBI Taxonomy" id="2078786"/>
    <lineage>
        <taxon>Bacteria</taxon>
        <taxon>Pseudomonadati</taxon>
        <taxon>Pseudomonadota</taxon>
        <taxon>Gammaproteobacteria</taxon>
        <taxon>Pseudomonadales</taxon>
        <taxon>Pseudomonadaceae</taxon>
        <taxon>Pseudomonas</taxon>
    </lineage>
</organism>
<keyword evidence="2" id="KW-1185">Reference proteome</keyword>
<protein>
    <submittedName>
        <fullName evidence="1">Uncharacterized protein</fullName>
    </submittedName>
</protein>
<name>A0AAQ1PF54_9PSED</name>
<dbReference type="Proteomes" id="UP000294335">
    <property type="component" value="Unassembled WGS sequence"/>
</dbReference>
<comment type="caution">
    <text evidence="1">The sequence shown here is derived from an EMBL/GenBank/DDBJ whole genome shotgun (WGS) entry which is preliminary data.</text>
</comment>
<accession>A0AAQ1PF54</accession>
<evidence type="ECO:0000313" key="2">
    <source>
        <dbReference type="Proteomes" id="UP000294335"/>
    </source>
</evidence>
<sequence>MAHQRQICCISGQTIIRYFPRKGLSPTNRVLFFTEWLCKKMNKAKLGLNPEHNNTRVTWSACRDLKALPAQCHRVHPSFLQASSMAWPPWPQ</sequence>
<evidence type="ECO:0000313" key="1">
    <source>
        <dbReference type="EMBL" id="SPO64240.1"/>
    </source>
</evidence>